<organism evidence="3 4">
    <name type="scientific">Daphnia sinensis</name>
    <dbReference type="NCBI Taxonomy" id="1820382"/>
    <lineage>
        <taxon>Eukaryota</taxon>
        <taxon>Metazoa</taxon>
        <taxon>Ecdysozoa</taxon>
        <taxon>Arthropoda</taxon>
        <taxon>Crustacea</taxon>
        <taxon>Branchiopoda</taxon>
        <taxon>Diplostraca</taxon>
        <taxon>Cladocera</taxon>
        <taxon>Anomopoda</taxon>
        <taxon>Daphniidae</taxon>
        <taxon>Daphnia</taxon>
        <taxon>Daphnia similis group</taxon>
    </lineage>
</organism>
<dbReference type="GO" id="GO:0004867">
    <property type="term" value="F:serine-type endopeptidase inhibitor activity"/>
    <property type="evidence" value="ECO:0007669"/>
    <property type="project" value="InterPro"/>
</dbReference>
<sequence length="955" mass="106061">MLRETPRGGEILREFLNYAIGQYKKKKQRNIFFSESEEQEWPVIHVTIQVNTAHLLRFSQPARMNTFLLYFSLSWASAFALQWSPSLDNDLQWRSVDWNKDGKPDSSKDPWIISARSRAAQVIGGFVSSELKNGLKSRPSATTLRRQNKADLSRIKWAHGVNSKIQLNNSIRGNVMIIEGDVSMGSIANRDGMAFPIMAHPPLKTSDLSFAEFVDTVLQSKTSKGMKFDFKQLEVVEPSLKILKSRANEITGSLWLNADIVQGPVNDTSKPVDAAQFLKLVKDYFPDAILSVGWTTRFGPQLTWPLQIINDGSYTMDHMIQMRDVLKAAEIRQPITFPIRAGLSTSPEAHASILWLLEERASKAGRDENCPSSNHKQRWVRTVGSELRLNPARIVLRSSRVSSISWQKMLSQFVILLCATSTVFSDRLNEADKGNEQSEERCNLPPVKPDSFICSLTIIPSWTFNSKTGECQSYAYGGCGKTSNLFATLEECKTACLKEKESPSNSSINPRQNATLAATMKSGRGVCRYRDVTYIIGQEILQINQDDACKTDCRCEASDNHKGGATIKCNEISCDEPLPPQEEGCVVVTLPGACCPSIKCPERNLAGVGPSDDICVFNGKGYLKGQSIPTGEVCRKCTCVKGFYGLYGPGCQEVHCIIDDRIGCNPVYTPGVCCPTSYKCNSPITKVFPQIKSDLSRIKWGHGINSRIQLYKSLHGRDMMIEADVSVGTITGGDATVTPIMAHPPLNTSDLSLEEFLDTILDSNTTKGIKLDFKDLEVVELSLIAIKSRASKIIGPLWLNADILPGPVNASTKPVEALRFLSLAKNYFPEAVLSVGWTTRFGPQMAWPLQIINEGSYTLEHVAQMRDALRAAQIRQPVTFPVRAGLLTSAESQKNILWLLEEIEGSSLTIWSSQYDTVNVPALMKLVNHIGKENIYIDVPSGLNCEIQHYDEQFY</sequence>
<dbReference type="Pfam" id="PF10223">
    <property type="entry name" value="Menorin_N"/>
    <property type="match status" value="2"/>
</dbReference>
<dbReference type="CDD" id="cd00109">
    <property type="entry name" value="Kunitz-type"/>
    <property type="match status" value="1"/>
</dbReference>
<dbReference type="InterPro" id="IPR019356">
    <property type="entry name" value="Menorin_dom"/>
</dbReference>
<proteinExistence type="inferred from homology"/>
<evidence type="ECO:0000259" key="2">
    <source>
        <dbReference type="PROSITE" id="PS50279"/>
    </source>
</evidence>
<name>A0AAD5L0J4_9CRUS</name>
<dbReference type="PROSITE" id="PS50279">
    <property type="entry name" value="BPTI_KUNITZ_2"/>
    <property type="match status" value="1"/>
</dbReference>
<dbReference type="Pfam" id="PF00014">
    <property type="entry name" value="Kunitz_BPTI"/>
    <property type="match status" value="1"/>
</dbReference>
<comment type="caution">
    <text evidence="3">The sequence shown here is derived from an EMBL/GenBank/DDBJ whole genome shotgun (WGS) entry which is preliminary data.</text>
</comment>
<reference evidence="3 4" key="1">
    <citation type="submission" date="2022-05" db="EMBL/GenBank/DDBJ databases">
        <title>A multi-omics perspective on studying reproductive biology in Daphnia sinensis.</title>
        <authorList>
            <person name="Jia J."/>
        </authorList>
    </citation>
    <scope>NUCLEOTIDE SEQUENCE [LARGE SCALE GENOMIC DNA]</scope>
    <source>
        <strain evidence="3 4">WSL</strain>
    </source>
</reference>
<dbReference type="InterPro" id="IPR036880">
    <property type="entry name" value="Kunitz_BPTI_sf"/>
</dbReference>
<dbReference type="GO" id="GO:0005615">
    <property type="term" value="C:extracellular space"/>
    <property type="evidence" value="ECO:0007669"/>
    <property type="project" value="TreeGrafter"/>
</dbReference>
<dbReference type="PANTHER" id="PTHR21184:SF6">
    <property type="entry name" value="CONSERVED PLASMA MEMBRANE PROTEIN"/>
    <property type="match status" value="1"/>
</dbReference>
<dbReference type="SUPFAM" id="SSF57362">
    <property type="entry name" value="BPTI-like"/>
    <property type="match status" value="1"/>
</dbReference>
<dbReference type="AlphaFoldDB" id="A0AAD5L0J4"/>
<accession>A0AAD5L0J4</accession>
<dbReference type="PANTHER" id="PTHR21184">
    <property type="entry name" value="MENORIN (DENDRITIC BRANCHING PROTEIN)"/>
    <property type="match status" value="1"/>
</dbReference>
<evidence type="ECO:0000256" key="1">
    <source>
        <dbReference type="ARBA" id="ARBA00044953"/>
    </source>
</evidence>
<protein>
    <recommendedName>
        <fullName evidence="2">BPTI/Kunitz inhibitor domain-containing protein</fullName>
    </recommendedName>
</protein>
<dbReference type="EMBL" id="WJBH02000001">
    <property type="protein sequence ID" value="KAI9564186.1"/>
    <property type="molecule type" value="Genomic_DNA"/>
</dbReference>
<dbReference type="Gene3D" id="4.10.410.10">
    <property type="entry name" value="Pancreatic trypsin inhibitor Kunitz domain"/>
    <property type="match status" value="1"/>
</dbReference>
<dbReference type="InterPro" id="IPR002223">
    <property type="entry name" value="Kunitz_BPTI"/>
</dbReference>
<gene>
    <name evidence="3" type="ORF">GHT06_007924</name>
</gene>
<comment type="similarity">
    <text evidence="1">Belongs to the menorin family.</text>
</comment>
<dbReference type="Proteomes" id="UP000820818">
    <property type="component" value="Linkage Group LG1"/>
</dbReference>
<evidence type="ECO:0000313" key="4">
    <source>
        <dbReference type="Proteomes" id="UP000820818"/>
    </source>
</evidence>
<keyword evidence="4" id="KW-1185">Reference proteome</keyword>
<dbReference type="SMART" id="SM00131">
    <property type="entry name" value="KU"/>
    <property type="match status" value="1"/>
</dbReference>
<feature type="domain" description="BPTI/Kunitz inhibitor" evidence="2">
    <location>
        <begin position="442"/>
        <end position="496"/>
    </location>
</feature>
<evidence type="ECO:0000313" key="3">
    <source>
        <dbReference type="EMBL" id="KAI9564186.1"/>
    </source>
</evidence>